<name>A0ACC2UW60_9TREE</name>
<organism evidence="1 2">
    <name type="scientific">Naganishia adeliensis</name>
    <dbReference type="NCBI Taxonomy" id="92952"/>
    <lineage>
        <taxon>Eukaryota</taxon>
        <taxon>Fungi</taxon>
        <taxon>Dikarya</taxon>
        <taxon>Basidiomycota</taxon>
        <taxon>Agaricomycotina</taxon>
        <taxon>Tremellomycetes</taxon>
        <taxon>Filobasidiales</taxon>
        <taxon>Filobasidiaceae</taxon>
        <taxon>Naganishia</taxon>
    </lineage>
</organism>
<accession>A0ACC2UW60</accession>
<keyword evidence="2" id="KW-1185">Reference proteome</keyword>
<proteinExistence type="predicted"/>
<reference evidence="1" key="1">
    <citation type="submission" date="2023-04" db="EMBL/GenBank/DDBJ databases">
        <title>Draft Genome sequencing of Naganishia species isolated from polar environments using Oxford Nanopore Technology.</title>
        <authorList>
            <person name="Leo P."/>
            <person name="Venkateswaran K."/>
        </authorList>
    </citation>
    <scope>NUCLEOTIDE SEQUENCE</scope>
    <source>
        <strain evidence="1">MNA-CCFEE 5262</strain>
    </source>
</reference>
<evidence type="ECO:0000313" key="1">
    <source>
        <dbReference type="EMBL" id="KAJ9091192.1"/>
    </source>
</evidence>
<protein>
    <submittedName>
        <fullName evidence="1">Uncharacterized protein</fullName>
    </submittedName>
</protein>
<evidence type="ECO:0000313" key="2">
    <source>
        <dbReference type="Proteomes" id="UP001230649"/>
    </source>
</evidence>
<comment type="caution">
    <text evidence="1">The sequence shown here is derived from an EMBL/GenBank/DDBJ whole genome shotgun (WGS) entry which is preliminary data.</text>
</comment>
<dbReference type="EMBL" id="JASBWS010000208">
    <property type="protein sequence ID" value="KAJ9091192.1"/>
    <property type="molecule type" value="Genomic_DNA"/>
</dbReference>
<sequence length="90" mass="10112">MDPDPKLTTFRYEHVLGRFHIAFDLNVQPGDANGDMLTGPTPEWKRLRTFPSGCGCQLPAEVKIIFGRLIVEAWIAGTKTIQELLVKMRG</sequence>
<gene>
    <name evidence="1" type="ORF">QFC20_007702</name>
</gene>
<dbReference type="Proteomes" id="UP001230649">
    <property type="component" value="Unassembled WGS sequence"/>
</dbReference>